<dbReference type="PANTHER" id="PTHR30055">
    <property type="entry name" value="HTH-TYPE TRANSCRIPTIONAL REGULATOR RUTR"/>
    <property type="match status" value="1"/>
</dbReference>
<dbReference type="InterPro" id="IPR009057">
    <property type="entry name" value="Homeodomain-like_sf"/>
</dbReference>
<dbReference type="InterPro" id="IPR025996">
    <property type="entry name" value="MT1864/Rv1816-like_C"/>
</dbReference>
<keyword evidence="3" id="KW-0804">Transcription</keyword>
<name>A0A7J5AYD2_9MICO</name>
<dbReference type="OrthoDB" id="3173376at2"/>
<dbReference type="RefSeq" id="WP_151424789.1">
    <property type="nucleotide sequence ID" value="NZ_WBJX01000006.1"/>
</dbReference>
<keyword evidence="1" id="KW-0805">Transcription regulation</keyword>
<dbReference type="AlphaFoldDB" id="A0A7J5AYD2"/>
<gene>
    <name evidence="6" type="ORF">F8O03_16285</name>
</gene>
<evidence type="ECO:0000256" key="4">
    <source>
        <dbReference type="PROSITE-ProRule" id="PRU00335"/>
    </source>
</evidence>
<evidence type="ECO:0000259" key="5">
    <source>
        <dbReference type="PROSITE" id="PS50977"/>
    </source>
</evidence>
<dbReference type="PANTHER" id="PTHR30055:SF209">
    <property type="entry name" value="POSSIBLE TRANSCRIPTIONAL REGULATORY PROTEIN (PROBABLY TETR-FAMILY)"/>
    <property type="match status" value="1"/>
</dbReference>
<comment type="caution">
    <text evidence="6">The sequence shown here is derived from an EMBL/GenBank/DDBJ whole genome shotgun (WGS) entry which is preliminary data.</text>
</comment>
<dbReference type="GO" id="GO:0003700">
    <property type="term" value="F:DNA-binding transcription factor activity"/>
    <property type="evidence" value="ECO:0007669"/>
    <property type="project" value="TreeGrafter"/>
</dbReference>
<dbReference type="Gene3D" id="1.10.357.10">
    <property type="entry name" value="Tetracycline Repressor, domain 2"/>
    <property type="match status" value="1"/>
</dbReference>
<proteinExistence type="predicted"/>
<evidence type="ECO:0000256" key="1">
    <source>
        <dbReference type="ARBA" id="ARBA00023015"/>
    </source>
</evidence>
<dbReference type="InterPro" id="IPR001647">
    <property type="entry name" value="HTH_TetR"/>
</dbReference>
<evidence type="ECO:0000313" key="7">
    <source>
        <dbReference type="Proteomes" id="UP000490386"/>
    </source>
</evidence>
<evidence type="ECO:0000256" key="2">
    <source>
        <dbReference type="ARBA" id="ARBA00023125"/>
    </source>
</evidence>
<dbReference type="InterPro" id="IPR036271">
    <property type="entry name" value="Tet_transcr_reg_TetR-rel_C_sf"/>
</dbReference>
<protein>
    <submittedName>
        <fullName evidence="6">TetR/AcrR family transcriptional regulator</fullName>
    </submittedName>
</protein>
<organism evidence="6 7">
    <name type="scientific">Pseudoclavibacter terrae</name>
    <dbReference type="NCBI Taxonomy" id="1530195"/>
    <lineage>
        <taxon>Bacteria</taxon>
        <taxon>Bacillati</taxon>
        <taxon>Actinomycetota</taxon>
        <taxon>Actinomycetes</taxon>
        <taxon>Micrococcales</taxon>
        <taxon>Microbacteriaceae</taxon>
        <taxon>Pseudoclavibacter</taxon>
    </lineage>
</organism>
<dbReference type="SUPFAM" id="SSF48498">
    <property type="entry name" value="Tetracyclin repressor-like, C-terminal domain"/>
    <property type="match status" value="1"/>
</dbReference>
<reference evidence="6 7" key="1">
    <citation type="submission" date="2019-09" db="EMBL/GenBank/DDBJ databases">
        <title>Phylogeny of genus Pseudoclavibacter and closely related genus.</title>
        <authorList>
            <person name="Li Y."/>
        </authorList>
    </citation>
    <scope>NUCLEOTIDE SEQUENCE [LARGE SCALE GENOMIC DNA]</scope>
    <source>
        <strain evidence="6 7">THG-MD12</strain>
    </source>
</reference>
<dbReference type="Pfam" id="PF00440">
    <property type="entry name" value="TetR_N"/>
    <property type="match status" value="1"/>
</dbReference>
<dbReference type="SUPFAM" id="SSF46689">
    <property type="entry name" value="Homeodomain-like"/>
    <property type="match status" value="1"/>
</dbReference>
<dbReference type="Proteomes" id="UP000490386">
    <property type="component" value="Unassembled WGS sequence"/>
</dbReference>
<dbReference type="EMBL" id="WBJX01000006">
    <property type="protein sequence ID" value="KAB1636499.1"/>
    <property type="molecule type" value="Genomic_DNA"/>
</dbReference>
<dbReference type="PROSITE" id="PS50977">
    <property type="entry name" value="HTH_TETR_2"/>
    <property type="match status" value="1"/>
</dbReference>
<evidence type="ECO:0000313" key="6">
    <source>
        <dbReference type="EMBL" id="KAB1636499.1"/>
    </source>
</evidence>
<feature type="DNA-binding region" description="H-T-H motif" evidence="4">
    <location>
        <begin position="34"/>
        <end position="53"/>
    </location>
</feature>
<dbReference type="InterPro" id="IPR050109">
    <property type="entry name" value="HTH-type_TetR-like_transc_reg"/>
</dbReference>
<dbReference type="GO" id="GO:0000976">
    <property type="term" value="F:transcription cis-regulatory region binding"/>
    <property type="evidence" value="ECO:0007669"/>
    <property type="project" value="TreeGrafter"/>
</dbReference>
<sequence length="190" mass="20315">MSRSDAPYHHGNLGPVLEAAGVELLAQKPHSSISLRELAREADVSHNAPYHHFGDKTGLFKRLGEVSMQRLVDQFLAADAPGLDAQERALALGAAYVEFAVDNPHAFTLIYDPEVCVPGSPSETMAPLISQLEDTLGDAAAGLDPEADAGRVEARATALWATMQGLAYLVIAGHLTRAQIRPAIAESLRR</sequence>
<dbReference type="Pfam" id="PF13305">
    <property type="entry name" value="TetR_C_33"/>
    <property type="match status" value="1"/>
</dbReference>
<accession>A0A7J5AYD2</accession>
<keyword evidence="2 4" id="KW-0238">DNA-binding</keyword>
<keyword evidence="7" id="KW-1185">Reference proteome</keyword>
<feature type="domain" description="HTH tetR-type" evidence="5">
    <location>
        <begin position="11"/>
        <end position="71"/>
    </location>
</feature>
<evidence type="ECO:0000256" key="3">
    <source>
        <dbReference type="ARBA" id="ARBA00023163"/>
    </source>
</evidence>